<name>A0A382AIC1_9ZZZZ</name>
<organism evidence="1">
    <name type="scientific">marine metagenome</name>
    <dbReference type="NCBI Taxonomy" id="408172"/>
    <lineage>
        <taxon>unclassified sequences</taxon>
        <taxon>metagenomes</taxon>
        <taxon>ecological metagenomes</taxon>
    </lineage>
</organism>
<evidence type="ECO:0000313" key="1">
    <source>
        <dbReference type="EMBL" id="SVB00747.1"/>
    </source>
</evidence>
<dbReference type="EMBL" id="UINC01025344">
    <property type="protein sequence ID" value="SVB00747.1"/>
    <property type="molecule type" value="Genomic_DNA"/>
</dbReference>
<accession>A0A382AIC1</accession>
<sequence length="111" mass="12470">RFTTPDKVIVISGDAAYDPVIEKMATGADILIHEVVSELALTQLPEFWQNYHRSNHTTSYELAGLASRAKPGLLVLYHVLVFGLEDEIVLREVQERYDGPVVLAEDLDVYN</sequence>
<gene>
    <name evidence="1" type="ORF">METZ01_LOCUS153601</name>
</gene>
<dbReference type="AlphaFoldDB" id="A0A382AIC1"/>
<dbReference type="InterPro" id="IPR036866">
    <property type="entry name" value="RibonucZ/Hydroxyglut_hydro"/>
</dbReference>
<dbReference type="SUPFAM" id="SSF56281">
    <property type="entry name" value="Metallo-hydrolase/oxidoreductase"/>
    <property type="match status" value="1"/>
</dbReference>
<reference evidence="1" key="1">
    <citation type="submission" date="2018-05" db="EMBL/GenBank/DDBJ databases">
        <authorList>
            <person name="Lanie J.A."/>
            <person name="Ng W.-L."/>
            <person name="Kazmierczak K.M."/>
            <person name="Andrzejewski T.M."/>
            <person name="Davidsen T.M."/>
            <person name="Wayne K.J."/>
            <person name="Tettelin H."/>
            <person name="Glass J.I."/>
            <person name="Rusch D."/>
            <person name="Podicherti R."/>
            <person name="Tsui H.-C.T."/>
            <person name="Winkler M.E."/>
        </authorList>
    </citation>
    <scope>NUCLEOTIDE SEQUENCE</scope>
</reference>
<evidence type="ECO:0008006" key="2">
    <source>
        <dbReference type="Google" id="ProtNLM"/>
    </source>
</evidence>
<dbReference type="Gene3D" id="3.60.15.10">
    <property type="entry name" value="Ribonuclease Z/Hydroxyacylglutathione hydrolase-like"/>
    <property type="match status" value="1"/>
</dbReference>
<proteinExistence type="predicted"/>
<protein>
    <recommendedName>
        <fullName evidence="2">Metallo-beta-lactamase domain-containing protein</fullName>
    </recommendedName>
</protein>
<feature type="non-terminal residue" evidence="1">
    <location>
        <position position="1"/>
    </location>
</feature>